<dbReference type="Gene3D" id="2.40.30.170">
    <property type="match status" value="1"/>
</dbReference>
<dbReference type="Gene3D" id="2.40.50.100">
    <property type="match status" value="1"/>
</dbReference>
<evidence type="ECO:0000256" key="1">
    <source>
        <dbReference type="SAM" id="Coils"/>
    </source>
</evidence>
<dbReference type="PANTHER" id="PTHR30469">
    <property type="entry name" value="MULTIDRUG RESISTANCE PROTEIN MDTA"/>
    <property type="match status" value="1"/>
</dbReference>
<dbReference type="PANTHER" id="PTHR30469:SF15">
    <property type="entry name" value="HLYD FAMILY OF SECRETION PROTEINS"/>
    <property type="match status" value="1"/>
</dbReference>
<dbReference type="PRINTS" id="PR01490">
    <property type="entry name" value="RTXTOXIND"/>
</dbReference>
<organism evidence="5">
    <name type="scientific">bioreactor metagenome</name>
    <dbReference type="NCBI Taxonomy" id="1076179"/>
    <lineage>
        <taxon>unclassified sequences</taxon>
        <taxon>metagenomes</taxon>
        <taxon>ecological metagenomes</taxon>
    </lineage>
</organism>
<reference evidence="5" key="1">
    <citation type="submission" date="2019-08" db="EMBL/GenBank/DDBJ databases">
        <authorList>
            <person name="Kucharzyk K."/>
            <person name="Murdoch R.W."/>
            <person name="Higgins S."/>
            <person name="Loffler F."/>
        </authorList>
    </citation>
    <scope>NUCLEOTIDE SEQUENCE</scope>
</reference>
<dbReference type="Pfam" id="PF25989">
    <property type="entry name" value="YknX_C"/>
    <property type="match status" value="1"/>
</dbReference>
<dbReference type="InterPro" id="IPR006143">
    <property type="entry name" value="RND_pump_MFP"/>
</dbReference>
<dbReference type="Gene3D" id="1.10.287.470">
    <property type="entry name" value="Helix hairpin bin"/>
    <property type="match status" value="1"/>
</dbReference>
<dbReference type="NCBIfam" id="TIGR01730">
    <property type="entry name" value="RND_mfp"/>
    <property type="match status" value="1"/>
</dbReference>
<name>A0A644TRF6_9ZZZZ</name>
<feature type="domain" description="Multidrug resistance protein MdtA-like barrel-sandwich hybrid" evidence="2">
    <location>
        <begin position="71"/>
        <end position="225"/>
    </location>
</feature>
<dbReference type="Pfam" id="PF25917">
    <property type="entry name" value="BSH_RND"/>
    <property type="match status" value="1"/>
</dbReference>
<dbReference type="EMBL" id="VSSQ01000047">
    <property type="protein sequence ID" value="MPL69558.1"/>
    <property type="molecule type" value="Genomic_DNA"/>
</dbReference>
<gene>
    <name evidence="5" type="primary">mdtE_2</name>
    <name evidence="5" type="ORF">SDC9_15303</name>
</gene>
<evidence type="ECO:0000313" key="5">
    <source>
        <dbReference type="EMBL" id="MPL69558.1"/>
    </source>
</evidence>
<dbReference type="AlphaFoldDB" id="A0A644TRF6"/>
<dbReference type="InterPro" id="IPR058792">
    <property type="entry name" value="Beta-barrel_RND_2"/>
</dbReference>
<keyword evidence="1" id="KW-0175">Coiled coil</keyword>
<evidence type="ECO:0000259" key="3">
    <source>
        <dbReference type="Pfam" id="PF25954"/>
    </source>
</evidence>
<accession>A0A644TRF6</accession>
<dbReference type="Pfam" id="PF25954">
    <property type="entry name" value="Beta-barrel_RND_2"/>
    <property type="match status" value="1"/>
</dbReference>
<dbReference type="GO" id="GO:0015562">
    <property type="term" value="F:efflux transmembrane transporter activity"/>
    <property type="evidence" value="ECO:0007669"/>
    <property type="project" value="InterPro"/>
</dbReference>
<dbReference type="InterPro" id="IPR058637">
    <property type="entry name" value="YknX-like_C"/>
</dbReference>
<dbReference type="GO" id="GO:1990281">
    <property type="term" value="C:efflux pump complex"/>
    <property type="evidence" value="ECO:0007669"/>
    <property type="project" value="TreeGrafter"/>
</dbReference>
<feature type="coiled-coil region" evidence="1">
    <location>
        <begin position="125"/>
        <end position="183"/>
    </location>
</feature>
<dbReference type="InterPro" id="IPR058625">
    <property type="entry name" value="MdtA-like_BSH"/>
</dbReference>
<dbReference type="SUPFAM" id="SSF111369">
    <property type="entry name" value="HlyD-like secretion proteins"/>
    <property type="match status" value="1"/>
</dbReference>
<dbReference type="Gene3D" id="2.40.420.20">
    <property type="match status" value="1"/>
</dbReference>
<comment type="caution">
    <text evidence="5">The sequence shown here is derived from an EMBL/GenBank/DDBJ whole genome shotgun (WGS) entry which is preliminary data.</text>
</comment>
<evidence type="ECO:0000259" key="4">
    <source>
        <dbReference type="Pfam" id="PF25989"/>
    </source>
</evidence>
<feature type="domain" description="CusB-like beta-barrel" evidence="3">
    <location>
        <begin position="232"/>
        <end position="304"/>
    </location>
</feature>
<protein>
    <submittedName>
        <fullName evidence="5">Multidrug resistance protein MdtE</fullName>
    </submittedName>
</protein>
<proteinExistence type="predicted"/>
<evidence type="ECO:0000259" key="2">
    <source>
        <dbReference type="Pfam" id="PF25917"/>
    </source>
</evidence>
<sequence length="385" mass="40814">MEDYDYMKLRFRLLSTALIIGLTLTATGCGSQAAQAVVEEESYIPVEVQPAAAKTLVETVVFSGKVISDQEVSIVPKMPGKVTNINVKVGDTVQAGQVLFTMDTVDLQKSVDTAAIAVKSAELSYQMTKDSLDSAKENLERQRALYEAGAISKVQFEGIEDQVTSLENNLKAVQLQVEQAQLGYNQAHDAISDMTVTAPVSGTVAALNVVVGQMASQATAAVTVTQLDALYVSLSVPENIVNTLKVGQEATVIINSAGQKEIKGVLTSLAPAANQQLGLYPVKVTIENTENLVKPGMFAKVEIPTATKENVLAVNSEAVVLKNGEYVVFVVEEERAVAKKVVSGLDTGAEVEIREGLQAGEQVIVKGQTLVEQGSKVKVVGGSES</sequence>
<feature type="domain" description="YknX-like C-terminal permuted SH3-like" evidence="4">
    <location>
        <begin position="312"/>
        <end position="379"/>
    </location>
</feature>